<dbReference type="AlphaFoldDB" id="A0A2P2PTV7"/>
<protein>
    <submittedName>
        <fullName evidence="1">Uncharacterized protein</fullName>
    </submittedName>
</protein>
<reference evidence="1" key="1">
    <citation type="submission" date="2018-02" db="EMBL/GenBank/DDBJ databases">
        <title>Rhizophora mucronata_Transcriptome.</title>
        <authorList>
            <person name="Meera S.P."/>
            <person name="Sreeshan A."/>
            <person name="Augustine A."/>
        </authorList>
    </citation>
    <scope>NUCLEOTIDE SEQUENCE</scope>
    <source>
        <tissue evidence="1">Leaf</tissue>
    </source>
</reference>
<organism evidence="1">
    <name type="scientific">Rhizophora mucronata</name>
    <name type="common">Asiatic mangrove</name>
    <dbReference type="NCBI Taxonomy" id="61149"/>
    <lineage>
        <taxon>Eukaryota</taxon>
        <taxon>Viridiplantae</taxon>
        <taxon>Streptophyta</taxon>
        <taxon>Embryophyta</taxon>
        <taxon>Tracheophyta</taxon>
        <taxon>Spermatophyta</taxon>
        <taxon>Magnoliopsida</taxon>
        <taxon>eudicotyledons</taxon>
        <taxon>Gunneridae</taxon>
        <taxon>Pentapetalae</taxon>
        <taxon>rosids</taxon>
        <taxon>fabids</taxon>
        <taxon>Malpighiales</taxon>
        <taxon>Rhizophoraceae</taxon>
        <taxon>Rhizophora</taxon>
    </lineage>
</organism>
<evidence type="ECO:0000313" key="1">
    <source>
        <dbReference type="EMBL" id="MBX58135.1"/>
    </source>
</evidence>
<name>A0A2P2PTV7_RHIMU</name>
<dbReference type="EMBL" id="GGEC01077651">
    <property type="protein sequence ID" value="MBX58135.1"/>
    <property type="molecule type" value="Transcribed_RNA"/>
</dbReference>
<proteinExistence type="predicted"/>
<sequence length="32" mass="3680">MTDKQGTPSIALFPLFVFDSIFRCLSRNRCCL</sequence>
<accession>A0A2P2PTV7</accession>